<dbReference type="Proteomes" id="UP001519460">
    <property type="component" value="Unassembled WGS sequence"/>
</dbReference>
<accession>A0ABD0KX98</accession>
<feature type="non-terminal residue" evidence="2">
    <location>
        <position position="51"/>
    </location>
</feature>
<evidence type="ECO:0000313" key="3">
    <source>
        <dbReference type="Proteomes" id="UP001519460"/>
    </source>
</evidence>
<name>A0ABD0KX98_9CAEN</name>
<organism evidence="2 3">
    <name type="scientific">Batillaria attramentaria</name>
    <dbReference type="NCBI Taxonomy" id="370345"/>
    <lineage>
        <taxon>Eukaryota</taxon>
        <taxon>Metazoa</taxon>
        <taxon>Spiralia</taxon>
        <taxon>Lophotrochozoa</taxon>
        <taxon>Mollusca</taxon>
        <taxon>Gastropoda</taxon>
        <taxon>Caenogastropoda</taxon>
        <taxon>Sorbeoconcha</taxon>
        <taxon>Cerithioidea</taxon>
        <taxon>Batillariidae</taxon>
        <taxon>Batillaria</taxon>
    </lineage>
</organism>
<comment type="caution">
    <text evidence="2">The sequence shown here is derived from an EMBL/GenBank/DDBJ whole genome shotgun (WGS) entry which is preliminary data.</text>
</comment>
<reference evidence="2 3" key="1">
    <citation type="journal article" date="2023" name="Sci. Data">
        <title>Genome assembly of the Korean intertidal mud-creeper Batillaria attramentaria.</title>
        <authorList>
            <person name="Patra A.K."/>
            <person name="Ho P.T."/>
            <person name="Jun S."/>
            <person name="Lee S.J."/>
            <person name="Kim Y."/>
            <person name="Won Y.J."/>
        </authorList>
    </citation>
    <scope>NUCLEOTIDE SEQUENCE [LARGE SCALE GENOMIC DNA]</scope>
    <source>
        <strain evidence="2">Wonlab-2016</strain>
    </source>
</reference>
<evidence type="ECO:0000313" key="2">
    <source>
        <dbReference type="EMBL" id="KAK7491544.1"/>
    </source>
</evidence>
<protein>
    <submittedName>
        <fullName evidence="2">Uncharacterized protein</fullName>
    </submittedName>
</protein>
<dbReference type="AlphaFoldDB" id="A0ABD0KX98"/>
<dbReference type="EMBL" id="JACVVK020000113">
    <property type="protein sequence ID" value="KAK7491544.1"/>
    <property type="molecule type" value="Genomic_DNA"/>
</dbReference>
<keyword evidence="3" id="KW-1185">Reference proteome</keyword>
<feature type="region of interest" description="Disordered" evidence="1">
    <location>
        <begin position="28"/>
        <end position="51"/>
    </location>
</feature>
<gene>
    <name evidence="2" type="ORF">BaRGS_00017183</name>
</gene>
<proteinExistence type="predicted"/>
<evidence type="ECO:0000256" key="1">
    <source>
        <dbReference type="SAM" id="MobiDB-lite"/>
    </source>
</evidence>
<sequence length="51" mass="5778">MSLVQGFREQKTNRAGIKGKEYRLRCHGSFRPTGATKQAEKRSGSSCQYEL</sequence>